<evidence type="ECO:0000256" key="5">
    <source>
        <dbReference type="ARBA" id="ARBA00022801"/>
    </source>
</evidence>
<evidence type="ECO:0000256" key="3">
    <source>
        <dbReference type="ARBA" id="ARBA00022741"/>
    </source>
</evidence>
<protein>
    <recommendedName>
        <fullName evidence="13">DNA 3'-5' helicase</fullName>
        <ecNumber evidence="13">5.6.2.4</ecNumber>
    </recommendedName>
</protein>
<evidence type="ECO:0000256" key="9">
    <source>
        <dbReference type="ARBA" id="ARBA00023125"/>
    </source>
</evidence>
<dbReference type="PROSITE" id="PS51198">
    <property type="entry name" value="UVRD_HELICASE_ATP_BIND"/>
    <property type="match status" value="1"/>
</dbReference>
<feature type="domain" description="UvrD-like helicase ATP-binding" evidence="15">
    <location>
        <begin position="18"/>
        <end position="340"/>
    </location>
</feature>
<name>A0A6J6CEE3_9ZZZZ</name>
<dbReference type="PROSITE" id="PS51217">
    <property type="entry name" value="UVRD_HELICASE_CTER"/>
    <property type="match status" value="1"/>
</dbReference>
<evidence type="ECO:0000313" key="17">
    <source>
        <dbReference type="EMBL" id="CAB4549731.1"/>
    </source>
</evidence>
<keyword evidence="2" id="KW-0540">Nuclease</keyword>
<evidence type="ECO:0000259" key="15">
    <source>
        <dbReference type="PROSITE" id="PS51198"/>
    </source>
</evidence>
<dbReference type="InterPro" id="IPR014017">
    <property type="entry name" value="DNA_helicase_UvrD-like_C"/>
</dbReference>
<dbReference type="InterPro" id="IPR038726">
    <property type="entry name" value="PDDEXK_AddAB-type"/>
</dbReference>
<dbReference type="InterPro" id="IPR027417">
    <property type="entry name" value="P-loop_NTPase"/>
</dbReference>
<dbReference type="Pfam" id="PF13361">
    <property type="entry name" value="UvrD_C"/>
    <property type="match status" value="1"/>
</dbReference>
<dbReference type="GO" id="GO:0000725">
    <property type="term" value="P:recombinational repair"/>
    <property type="evidence" value="ECO:0007669"/>
    <property type="project" value="TreeGrafter"/>
</dbReference>
<evidence type="ECO:0000256" key="10">
    <source>
        <dbReference type="ARBA" id="ARBA00023204"/>
    </source>
</evidence>
<sequence length="1018" mass="113982">MARASAQQIYSLISNHSLTEEQASIVESASLTNPSLVVAGAGSGKTELMMVRVMFLVANGFAKPDEILGLTFTRKAASELRARVLQGLIRLRESEYWNKDLGDDFAPPKITTYNSFGNDIFRLHALEIGFESDSKLLTESLAITSVKELIELSDNPLLEEYEGSLNSLAEKVLRAQSQLTDHLVSSEQVVEYLADFASTLGSLPKNEKGEDGLYSYTVETLQKAQTARLIFELAGEFQSYKQERNLFDYSDQVALSLRVSEFDREIIPFKFVMLDEYQDTSEIQTKLLSRLFANQPVMAVGDPNQSIYGWRGASSSNLSDFFADFGDGESFTLSVSWRSGEPILRAANQIASRIDNENIQPIQLKAGKDVVSRVEAEVFASDSQECEAVIDWIAKAHTEESKQAILFRTKDGMRRYSIRLSELGIPHEISGLSSLLEQPEVADLISILRLLARPESSVDFLRIITGPRFRLGSADLVLLSQARQAISRIRKLPRNRSLTLLELVDQLDLSSVRKQLMVSEAALERLQEFSQLIRSLRRASSLSLTELAWRVVEEFEIDIELYAHSEQANPLANLHSFIGRISEFESTTDRSNLASLIAWLDYALVNESFELPKTGAKRGVVQLMSVHAAKGLEWDRVALPQLSIKNFPTDAKDLAGWLAGGILPQQFRLDHESIPILRWQGISSQREFAKRLEDYGTELKQHHQMQERRLAYVAITRAASDLLMTASHFQEKRKEPLSLSPFLEELMPDLVSVRSIADQPATKPEAKKTITTWPSDPLGTKRVAWQQAASTALAAQPEELSEEIALLLRERQLRKQLQLPALPLRLSASAVVKLLTNPEEFAQLLKRPTPNLFSQQAHLGTDFHANLEKAFLAGSELDFSHWSEDEKELGISFEQSRFAKLTPLLVEQAIEFSFAGSVIVCKLDAVYQFGEEFQVVDWKSGKIPQGDEIKDKAIQLALYRIALSRHLGVGVERISASFFYAASGEELKPSLPSEAELVEKLRSFRTAHLSRSATELAQ</sequence>
<dbReference type="Gene3D" id="3.40.50.300">
    <property type="entry name" value="P-loop containing nucleotide triphosphate hydrolases"/>
    <property type="match status" value="3"/>
</dbReference>
<evidence type="ECO:0000256" key="12">
    <source>
        <dbReference type="ARBA" id="ARBA00034617"/>
    </source>
</evidence>
<proteinExistence type="inferred from homology"/>
<dbReference type="Pfam" id="PF00580">
    <property type="entry name" value="UvrD-helicase"/>
    <property type="match status" value="1"/>
</dbReference>
<keyword evidence="9" id="KW-0238">DNA-binding</keyword>
<keyword evidence="10" id="KW-0234">DNA repair</keyword>
<dbReference type="Gene3D" id="1.10.486.10">
    <property type="entry name" value="PCRA, domain 4"/>
    <property type="match status" value="1"/>
</dbReference>
<comment type="similarity">
    <text evidence="1">Belongs to the helicase family. UvrD subfamily.</text>
</comment>
<keyword evidence="6" id="KW-0347">Helicase</keyword>
<dbReference type="InterPro" id="IPR014016">
    <property type="entry name" value="UvrD-like_ATP-bd"/>
</dbReference>
<keyword evidence="5" id="KW-0378">Hydrolase</keyword>
<accession>A0A6J6CEE3</accession>
<dbReference type="Pfam" id="PF12705">
    <property type="entry name" value="PDDEXK_1"/>
    <property type="match status" value="1"/>
</dbReference>
<dbReference type="EC" id="5.6.2.4" evidence="13"/>
<dbReference type="GO" id="GO:0005829">
    <property type="term" value="C:cytosol"/>
    <property type="evidence" value="ECO:0007669"/>
    <property type="project" value="TreeGrafter"/>
</dbReference>
<comment type="catalytic activity">
    <reaction evidence="12">
        <text>Couples ATP hydrolysis with the unwinding of duplex DNA by translocating in the 3'-5' direction.</text>
        <dbReference type="EC" id="5.6.2.4"/>
    </reaction>
</comment>
<dbReference type="GO" id="GO:0003677">
    <property type="term" value="F:DNA binding"/>
    <property type="evidence" value="ECO:0007669"/>
    <property type="project" value="UniProtKB-KW"/>
</dbReference>
<dbReference type="Gene3D" id="1.10.10.160">
    <property type="match status" value="1"/>
</dbReference>
<keyword evidence="7" id="KW-0269">Exonuclease</keyword>
<dbReference type="InterPro" id="IPR011335">
    <property type="entry name" value="Restrct_endonuc-II-like"/>
</dbReference>
<keyword evidence="4" id="KW-0227">DNA damage</keyword>
<organism evidence="17">
    <name type="scientific">freshwater metagenome</name>
    <dbReference type="NCBI Taxonomy" id="449393"/>
    <lineage>
        <taxon>unclassified sequences</taxon>
        <taxon>metagenomes</taxon>
        <taxon>ecological metagenomes</taxon>
    </lineage>
</organism>
<dbReference type="GO" id="GO:0005524">
    <property type="term" value="F:ATP binding"/>
    <property type="evidence" value="ECO:0007669"/>
    <property type="project" value="UniProtKB-KW"/>
</dbReference>
<dbReference type="AlphaFoldDB" id="A0A6J6CEE3"/>
<evidence type="ECO:0000256" key="11">
    <source>
        <dbReference type="ARBA" id="ARBA00023235"/>
    </source>
</evidence>
<evidence type="ECO:0000256" key="8">
    <source>
        <dbReference type="ARBA" id="ARBA00022840"/>
    </source>
</evidence>
<evidence type="ECO:0000256" key="1">
    <source>
        <dbReference type="ARBA" id="ARBA00009922"/>
    </source>
</evidence>
<keyword evidence="3" id="KW-0547">Nucleotide-binding</keyword>
<dbReference type="Gene3D" id="3.90.320.10">
    <property type="match status" value="1"/>
</dbReference>
<keyword evidence="11" id="KW-0413">Isomerase</keyword>
<dbReference type="GO" id="GO:0033202">
    <property type="term" value="C:DNA helicase complex"/>
    <property type="evidence" value="ECO:0007669"/>
    <property type="project" value="TreeGrafter"/>
</dbReference>
<dbReference type="InterPro" id="IPR013986">
    <property type="entry name" value="DExx_box_DNA_helicase_dom_sf"/>
</dbReference>
<reference evidence="17" key="1">
    <citation type="submission" date="2020-05" db="EMBL/GenBank/DDBJ databases">
        <authorList>
            <person name="Chiriac C."/>
            <person name="Salcher M."/>
            <person name="Ghai R."/>
            <person name="Kavagutti S V."/>
        </authorList>
    </citation>
    <scope>NUCLEOTIDE SEQUENCE</scope>
</reference>
<gene>
    <name evidence="17" type="ORF">UFOPK1503_00954</name>
</gene>
<evidence type="ECO:0000256" key="2">
    <source>
        <dbReference type="ARBA" id="ARBA00022722"/>
    </source>
</evidence>
<evidence type="ECO:0000256" key="4">
    <source>
        <dbReference type="ARBA" id="ARBA00022763"/>
    </source>
</evidence>
<dbReference type="GO" id="GO:0043138">
    <property type="term" value="F:3'-5' DNA helicase activity"/>
    <property type="evidence" value="ECO:0007669"/>
    <property type="project" value="UniProtKB-EC"/>
</dbReference>
<dbReference type="EMBL" id="CAEZST010000017">
    <property type="protein sequence ID" value="CAB4549731.1"/>
    <property type="molecule type" value="Genomic_DNA"/>
</dbReference>
<evidence type="ECO:0000256" key="7">
    <source>
        <dbReference type="ARBA" id="ARBA00022839"/>
    </source>
</evidence>
<dbReference type="SUPFAM" id="SSF52980">
    <property type="entry name" value="Restriction endonuclease-like"/>
    <property type="match status" value="1"/>
</dbReference>
<evidence type="ECO:0000256" key="6">
    <source>
        <dbReference type="ARBA" id="ARBA00022806"/>
    </source>
</evidence>
<dbReference type="PANTHER" id="PTHR11070:SF55">
    <property type="entry name" value="DNA 3'-5' HELICASE"/>
    <property type="match status" value="1"/>
</dbReference>
<feature type="domain" description="UvrD-like helicase C-terminal" evidence="16">
    <location>
        <begin position="341"/>
        <end position="631"/>
    </location>
</feature>
<dbReference type="CDD" id="cd17932">
    <property type="entry name" value="DEXQc_UvrD"/>
    <property type="match status" value="1"/>
</dbReference>
<dbReference type="GO" id="GO:0004527">
    <property type="term" value="F:exonuclease activity"/>
    <property type="evidence" value="ECO:0007669"/>
    <property type="project" value="UniProtKB-KW"/>
</dbReference>
<comment type="catalytic activity">
    <reaction evidence="14">
        <text>ATP + H2O = ADP + phosphate + H(+)</text>
        <dbReference type="Rhea" id="RHEA:13065"/>
        <dbReference type="ChEBI" id="CHEBI:15377"/>
        <dbReference type="ChEBI" id="CHEBI:15378"/>
        <dbReference type="ChEBI" id="CHEBI:30616"/>
        <dbReference type="ChEBI" id="CHEBI:43474"/>
        <dbReference type="ChEBI" id="CHEBI:456216"/>
        <dbReference type="EC" id="5.6.2.4"/>
    </reaction>
</comment>
<evidence type="ECO:0000256" key="14">
    <source>
        <dbReference type="ARBA" id="ARBA00048988"/>
    </source>
</evidence>
<dbReference type="InterPro" id="IPR000212">
    <property type="entry name" value="DNA_helicase_UvrD/REP"/>
</dbReference>
<evidence type="ECO:0000256" key="13">
    <source>
        <dbReference type="ARBA" id="ARBA00034808"/>
    </source>
</evidence>
<evidence type="ECO:0000259" key="16">
    <source>
        <dbReference type="PROSITE" id="PS51217"/>
    </source>
</evidence>
<keyword evidence="8" id="KW-0067">ATP-binding</keyword>
<dbReference type="InterPro" id="IPR011604">
    <property type="entry name" value="PDDEXK-like_dom_sf"/>
</dbReference>
<dbReference type="PANTHER" id="PTHR11070">
    <property type="entry name" value="UVRD / RECB / PCRA DNA HELICASE FAMILY MEMBER"/>
    <property type="match status" value="1"/>
</dbReference>
<dbReference type="SUPFAM" id="SSF52540">
    <property type="entry name" value="P-loop containing nucleoside triphosphate hydrolases"/>
    <property type="match status" value="1"/>
</dbReference>